<dbReference type="PROSITE" id="PS01350">
    <property type="entry name" value="ISPF"/>
    <property type="match status" value="1"/>
</dbReference>
<feature type="domain" description="2-C-methyl-D-erythritol 2,4-cyclodiphosphate synthase" evidence="11">
    <location>
        <begin position="221"/>
        <end position="372"/>
    </location>
</feature>
<evidence type="ECO:0000256" key="7">
    <source>
        <dbReference type="ARBA" id="ARBA00022723"/>
    </source>
</evidence>
<dbReference type="Gene3D" id="3.30.1330.50">
    <property type="entry name" value="2-C-methyl-D-erythritol 2,4-cyclodiphosphate synthase"/>
    <property type="match status" value="1"/>
</dbReference>
<dbReference type="CDD" id="cd02516">
    <property type="entry name" value="CDP-ME_synthetase"/>
    <property type="match status" value="1"/>
</dbReference>
<dbReference type="PANTHER" id="PTHR43181:SF1">
    <property type="entry name" value="2-C-METHYL-D-ERYTHRITOL 2,4-CYCLODIPHOSPHATE SYNTHASE, CHLOROPLASTIC"/>
    <property type="match status" value="1"/>
</dbReference>
<dbReference type="GO" id="GO:0008685">
    <property type="term" value="F:2-C-methyl-D-erythritol 2,4-cyclodiphosphate synthase activity"/>
    <property type="evidence" value="ECO:0007669"/>
    <property type="project" value="UniProtKB-EC"/>
</dbReference>
<dbReference type="InterPro" id="IPR034683">
    <property type="entry name" value="IspD/TarI"/>
</dbReference>
<dbReference type="GO" id="GO:0070567">
    <property type="term" value="F:cytidylyltransferase activity"/>
    <property type="evidence" value="ECO:0007669"/>
    <property type="project" value="InterPro"/>
</dbReference>
<dbReference type="NCBIfam" id="TIGR00151">
    <property type="entry name" value="ispF"/>
    <property type="match status" value="1"/>
</dbReference>
<dbReference type="InterPro" id="IPR036571">
    <property type="entry name" value="MECDP_synthase_sf"/>
</dbReference>
<comment type="catalytic activity">
    <reaction evidence="1">
        <text>4-CDP-2-C-methyl-D-erythritol 2-phosphate = 2-C-methyl-D-erythritol 2,4-cyclic diphosphate + CMP</text>
        <dbReference type="Rhea" id="RHEA:23864"/>
        <dbReference type="ChEBI" id="CHEBI:57919"/>
        <dbReference type="ChEBI" id="CHEBI:58483"/>
        <dbReference type="ChEBI" id="CHEBI:60377"/>
        <dbReference type="EC" id="4.6.1.12"/>
    </reaction>
</comment>
<dbReference type="EC" id="4.6.1.12" evidence="4"/>
<comment type="caution">
    <text evidence="12">The sequence shown here is derived from an EMBL/GenBank/DDBJ whole genome shotgun (WGS) entry which is preliminary data.</text>
</comment>
<evidence type="ECO:0000259" key="11">
    <source>
        <dbReference type="Pfam" id="PF02542"/>
    </source>
</evidence>
<dbReference type="AlphaFoldDB" id="A0A644YV92"/>
<evidence type="ECO:0000256" key="4">
    <source>
        <dbReference type="ARBA" id="ARBA00012579"/>
    </source>
</evidence>
<sequence length="373" mass="39734">MSGVVGILLCAGGSTRMGFDKLLTPIAGKTAIERSLEALLRGGVERIIFAVSPSSKAFVESLAVPVPSDIVSGGATRAESVKHALEFLRLHQGAEIVAIHDAARCMVPPSAVRESIECARQFGSGVVAAKTADTTMLIGSDGVPVPLERDRLVRMQTPQTFRFDEILRAYEGDLTKATDDCSLYLAAGYVPHFVFVAGEAVNQKLTSADDWQLALATYAHFGTGFDTHRLVEGRKLILGGVEIPFEKGLLGHSDADVLTHAIIDALLGAASLGDIGRHFPDTDPAYKGADSLELLKETARMIRLAGYSIGHIDATVIAQRPKLAPYWQSMRTRLAEALEVERGAVSLKATTTEGMNDEGKGLCISASAVASLY</sequence>
<evidence type="ECO:0000256" key="10">
    <source>
        <dbReference type="ARBA" id="ARBA00023268"/>
    </source>
</evidence>
<keyword evidence="8" id="KW-0414">Isoprene biosynthesis</keyword>
<comment type="cofactor">
    <cofactor evidence="2">
        <name>a divalent metal cation</name>
        <dbReference type="ChEBI" id="CHEBI:60240"/>
    </cofactor>
</comment>
<evidence type="ECO:0000256" key="6">
    <source>
        <dbReference type="ARBA" id="ARBA00022695"/>
    </source>
</evidence>
<dbReference type="InterPro" id="IPR029044">
    <property type="entry name" value="Nucleotide-diphossugar_trans"/>
</dbReference>
<dbReference type="EMBL" id="VSSQ01006366">
    <property type="protein sequence ID" value="MPM32456.1"/>
    <property type="molecule type" value="Genomic_DNA"/>
</dbReference>
<evidence type="ECO:0000256" key="8">
    <source>
        <dbReference type="ARBA" id="ARBA00023229"/>
    </source>
</evidence>
<evidence type="ECO:0000256" key="3">
    <source>
        <dbReference type="ARBA" id="ARBA00004709"/>
    </source>
</evidence>
<protein>
    <recommendedName>
        <fullName evidence="4">2-C-methyl-D-erythritol 2,4-cyclodiphosphate synthase</fullName>
        <ecNumber evidence="4">4.6.1.12</ecNumber>
    </recommendedName>
</protein>
<keyword evidence="10" id="KW-0511">Multifunctional enzyme</keyword>
<dbReference type="InterPro" id="IPR020555">
    <property type="entry name" value="MECDP_synthase_CS"/>
</dbReference>
<keyword evidence="7" id="KW-0479">Metal-binding</keyword>
<dbReference type="GO" id="GO:0016114">
    <property type="term" value="P:terpenoid biosynthetic process"/>
    <property type="evidence" value="ECO:0007669"/>
    <property type="project" value="InterPro"/>
</dbReference>
<dbReference type="SUPFAM" id="SSF53448">
    <property type="entry name" value="Nucleotide-diphospho-sugar transferases"/>
    <property type="match status" value="1"/>
</dbReference>
<gene>
    <name evidence="12" type="primary">ispDF_9</name>
    <name evidence="12" type="ORF">SDC9_79018</name>
</gene>
<dbReference type="PANTHER" id="PTHR43181">
    <property type="entry name" value="2-C-METHYL-D-ERYTHRITOL 2,4-CYCLODIPHOSPHATE SYNTHASE, CHLOROPLASTIC"/>
    <property type="match status" value="1"/>
</dbReference>
<keyword evidence="5" id="KW-0808">Transferase</keyword>
<evidence type="ECO:0000256" key="1">
    <source>
        <dbReference type="ARBA" id="ARBA00000200"/>
    </source>
</evidence>
<keyword evidence="6" id="KW-0548">Nucleotidyltransferase</keyword>
<evidence type="ECO:0000313" key="12">
    <source>
        <dbReference type="EMBL" id="MPM32456.1"/>
    </source>
</evidence>
<dbReference type="CDD" id="cd00554">
    <property type="entry name" value="MECDP_synthase"/>
    <property type="match status" value="1"/>
</dbReference>
<proteinExistence type="inferred from homology"/>
<comment type="pathway">
    <text evidence="3">Isoprenoid biosynthesis; isopentenyl diphosphate biosynthesis via DXP pathway; isopentenyl diphosphate from 1-deoxy-D-xylulose 5-phosphate: step 4/6.</text>
</comment>
<organism evidence="12">
    <name type="scientific">bioreactor metagenome</name>
    <dbReference type="NCBI Taxonomy" id="1076179"/>
    <lineage>
        <taxon>unclassified sequences</taxon>
        <taxon>metagenomes</taxon>
        <taxon>ecological metagenomes</taxon>
    </lineage>
</organism>
<dbReference type="GO" id="GO:0019288">
    <property type="term" value="P:isopentenyl diphosphate biosynthetic process, methylerythritol 4-phosphate pathway"/>
    <property type="evidence" value="ECO:0007669"/>
    <property type="project" value="UniProtKB-UniPathway"/>
</dbReference>
<dbReference type="InterPro" id="IPR003526">
    <property type="entry name" value="MECDP_synthase"/>
</dbReference>
<dbReference type="UniPathway" id="UPA00056">
    <property type="reaction ID" value="UER00095"/>
</dbReference>
<dbReference type="Gene3D" id="3.90.550.10">
    <property type="entry name" value="Spore Coat Polysaccharide Biosynthesis Protein SpsA, Chain A"/>
    <property type="match status" value="1"/>
</dbReference>
<evidence type="ECO:0000256" key="9">
    <source>
        <dbReference type="ARBA" id="ARBA00023239"/>
    </source>
</evidence>
<dbReference type="Pfam" id="PF01128">
    <property type="entry name" value="IspD"/>
    <property type="match status" value="1"/>
</dbReference>
<accession>A0A644YV92</accession>
<keyword evidence="9 12" id="KW-0456">Lyase</keyword>
<evidence type="ECO:0000256" key="5">
    <source>
        <dbReference type="ARBA" id="ARBA00022679"/>
    </source>
</evidence>
<dbReference type="HAMAP" id="MF_00107">
    <property type="entry name" value="IspF"/>
    <property type="match status" value="1"/>
</dbReference>
<dbReference type="GO" id="GO:0046872">
    <property type="term" value="F:metal ion binding"/>
    <property type="evidence" value="ECO:0007669"/>
    <property type="project" value="UniProtKB-KW"/>
</dbReference>
<reference evidence="12" key="1">
    <citation type="submission" date="2019-08" db="EMBL/GenBank/DDBJ databases">
        <authorList>
            <person name="Kucharzyk K."/>
            <person name="Murdoch R.W."/>
            <person name="Higgins S."/>
            <person name="Loffler F."/>
        </authorList>
    </citation>
    <scope>NUCLEOTIDE SEQUENCE</scope>
</reference>
<evidence type="ECO:0000256" key="2">
    <source>
        <dbReference type="ARBA" id="ARBA00001968"/>
    </source>
</evidence>
<name>A0A644YV92_9ZZZZ</name>
<dbReference type="SUPFAM" id="SSF69765">
    <property type="entry name" value="IpsF-like"/>
    <property type="match status" value="1"/>
</dbReference>
<dbReference type="Pfam" id="PF02542">
    <property type="entry name" value="YgbB"/>
    <property type="match status" value="1"/>
</dbReference>